<accession>A0A9K3I0X1</accession>
<evidence type="ECO:0000313" key="2">
    <source>
        <dbReference type="Proteomes" id="UP000215914"/>
    </source>
</evidence>
<sequence>MYAIVPTELLHGSIVCANILETPKSAIFTCNRYRRVSVELDLTTKFRP</sequence>
<reference evidence="1" key="1">
    <citation type="journal article" date="2017" name="Nature">
        <title>The sunflower genome provides insights into oil metabolism, flowering and Asterid evolution.</title>
        <authorList>
            <person name="Badouin H."/>
            <person name="Gouzy J."/>
            <person name="Grassa C.J."/>
            <person name="Murat F."/>
            <person name="Staton S.E."/>
            <person name="Cottret L."/>
            <person name="Lelandais-Briere C."/>
            <person name="Owens G.L."/>
            <person name="Carrere S."/>
            <person name="Mayjonade B."/>
            <person name="Legrand L."/>
            <person name="Gill N."/>
            <person name="Kane N.C."/>
            <person name="Bowers J.E."/>
            <person name="Hubner S."/>
            <person name="Bellec A."/>
            <person name="Berard A."/>
            <person name="Berges H."/>
            <person name="Blanchet N."/>
            <person name="Boniface M.C."/>
            <person name="Brunel D."/>
            <person name="Catrice O."/>
            <person name="Chaidir N."/>
            <person name="Claudel C."/>
            <person name="Donnadieu C."/>
            <person name="Faraut T."/>
            <person name="Fievet G."/>
            <person name="Helmstetter N."/>
            <person name="King M."/>
            <person name="Knapp S.J."/>
            <person name="Lai Z."/>
            <person name="Le Paslier M.C."/>
            <person name="Lippi Y."/>
            <person name="Lorenzon L."/>
            <person name="Mandel J.R."/>
            <person name="Marage G."/>
            <person name="Marchand G."/>
            <person name="Marquand E."/>
            <person name="Bret-Mestries E."/>
            <person name="Morien E."/>
            <person name="Nambeesan S."/>
            <person name="Nguyen T."/>
            <person name="Pegot-Espagnet P."/>
            <person name="Pouilly N."/>
            <person name="Raftis F."/>
            <person name="Sallet E."/>
            <person name="Schiex T."/>
            <person name="Thomas J."/>
            <person name="Vandecasteele C."/>
            <person name="Vares D."/>
            <person name="Vear F."/>
            <person name="Vautrin S."/>
            <person name="Crespi M."/>
            <person name="Mangin B."/>
            <person name="Burke J.M."/>
            <person name="Salse J."/>
            <person name="Munos S."/>
            <person name="Vincourt P."/>
            <person name="Rieseberg L.H."/>
            <person name="Langlade N.B."/>
        </authorList>
    </citation>
    <scope>NUCLEOTIDE SEQUENCE</scope>
    <source>
        <tissue evidence="1">Leaves</tissue>
    </source>
</reference>
<keyword evidence="2" id="KW-1185">Reference proteome</keyword>
<evidence type="ECO:0000313" key="1">
    <source>
        <dbReference type="EMBL" id="KAF5787889.1"/>
    </source>
</evidence>
<dbReference type="EMBL" id="MNCJ02000325">
    <property type="protein sequence ID" value="KAF5787889.1"/>
    <property type="molecule type" value="Genomic_DNA"/>
</dbReference>
<name>A0A9K3I0X1_HELAN</name>
<proteinExistence type="predicted"/>
<gene>
    <name evidence="1" type="ORF">HanXRQr2_Chr10g0457931</name>
</gene>
<reference evidence="1" key="2">
    <citation type="submission" date="2020-06" db="EMBL/GenBank/DDBJ databases">
        <title>Helianthus annuus Genome sequencing and assembly Release 2.</title>
        <authorList>
            <person name="Gouzy J."/>
            <person name="Langlade N."/>
            <person name="Munos S."/>
        </authorList>
    </citation>
    <scope>NUCLEOTIDE SEQUENCE</scope>
    <source>
        <tissue evidence="1">Leaves</tissue>
    </source>
</reference>
<organism evidence="1 2">
    <name type="scientific">Helianthus annuus</name>
    <name type="common">Common sunflower</name>
    <dbReference type="NCBI Taxonomy" id="4232"/>
    <lineage>
        <taxon>Eukaryota</taxon>
        <taxon>Viridiplantae</taxon>
        <taxon>Streptophyta</taxon>
        <taxon>Embryophyta</taxon>
        <taxon>Tracheophyta</taxon>
        <taxon>Spermatophyta</taxon>
        <taxon>Magnoliopsida</taxon>
        <taxon>eudicotyledons</taxon>
        <taxon>Gunneridae</taxon>
        <taxon>Pentapetalae</taxon>
        <taxon>asterids</taxon>
        <taxon>campanulids</taxon>
        <taxon>Asterales</taxon>
        <taxon>Asteraceae</taxon>
        <taxon>Asteroideae</taxon>
        <taxon>Heliantheae alliance</taxon>
        <taxon>Heliantheae</taxon>
        <taxon>Helianthus</taxon>
    </lineage>
</organism>
<dbReference type="AlphaFoldDB" id="A0A9K3I0X1"/>
<dbReference type="Proteomes" id="UP000215914">
    <property type="component" value="Unassembled WGS sequence"/>
</dbReference>
<dbReference type="Gramene" id="mRNA:HanXRQr2_Chr10g0457931">
    <property type="protein sequence ID" value="mRNA:HanXRQr2_Chr10g0457931"/>
    <property type="gene ID" value="HanXRQr2_Chr10g0457931"/>
</dbReference>
<comment type="caution">
    <text evidence="1">The sequence shown here is derived from an EMBL/GenBank/DDBJ whole genome shotgun (WGS) entry which is preliminary data.</text>
</comment>
<protein>
    <submittedName>
        <fullName evidence="1">Uncharacterized protein</fullName>
    </submittedName>
</protein>